<dbReference type="Proteomes" id="UP001165082">
    <property type="component" value="Unassembled WGS sequence"/>
</dbReference>
<protein>
    <submittedName>
        <fullName evidence="6">Uncharacterized protein</fullName>
    </submittedName>
</protein>
<dbReference type="EMBL" id="BRXZ01001530">
    <property type="protein sequence ID" value="GMH73449.1"/>
    <property type="molecule type" value="Genomic_DNA"/>
</dbReference>
<keyword evidence="7" id="KW-1185">Reference proteome</keyword>
<organism evidence="6 7">
    <name type="scientific">Triparma retinervis</name>
    <dbReference type="NCBI Taxonomy" id="2557542"/>
    <lineage>
        <taxon>Eukaryota</taxon>
        <taxon>Sar</taxon>
        <taxon>Stramenopiles</taxon>
        <taxon>Ochrophyta</taxon>
        <taxon>Bolidophyceae</taxon>
        <taxon>Parmales</taxon>
        <taxon>Triparmaceae</taxon>
        <taxon>Triparma</taxon>
    </lineage>
</organism>
<dbReference type="AlphaFoldDB" id="A0A9W7ASA8"/>
<evidence type="ECO:0000256" key="2">
    <source>
        <dbReference type="ARBA" id="ARBA00022692"/>
    </source>
</evidence>
<keyword evidence="3 5" id="KW-1133">Transmembrane helix</keyword>
<comment type="caution">
    <text evidence="6">The sequence shown here is derived from an EMBL/GenBank/DDBJ whole genome shotgun (WGS) entry which is preliminary data.</text>
</comment>
<evidence type="ECO:0000313" key="7">
    <source>
        <dbReference type="Proteomes" id="UP001165082"/>
    </source>
</evidence>
<evidence type="ECO:0000256" key="5">
    <source>
        <dbReference type="SAM" id="Phobius"/>
    </source>
</evidence>
<accession>A0A9W7ASA8</accession>
<dbReference type="Pfam" id="PF23489">
    <property type="entry name" value="V-ATPase_su_f"/>
    <property type="match status" value="1"/>
</dbReference>
<dbReference type="OrthoDB" id="191455at2759"/>
<feature type="transmembrane region" description="Helical" evidence="5">
    <location>
        <begin position="47"/>
        <end position="67"/>
    </location>
</feature>
<dbReference type="InterPro" id="IPR056552">
    <property type="entry name" value="Ribonucl_Kappa"/>
</dbReference>
<evidence type="ECO:0000256" key="3">
    <source>
        <dbReference type="ARBA" id="ARBA00022989"/>
    </source>
</evidence>
<evidence type="ECO:0000313" key="6">
    <source>
        <dbReference type="EMBL" id="GMH73449.1"/>
    </source>
</evidence>
<feature type="transmembrane region" description="Helical" evidence="5">
    <location>
        <begin position="7"/>
        <end position="27"/>
    </location>
</feature>
<sequence>MGLVTPSCCAIFSVCGAVFLCSIGLILSSSGSIYIKGINDPDKASTTAYLAAGCYASTFVLSLLFMIKDRRTDRSGSYDEAGYERLGGGEEAKSLLERGKQYGTY</sequence>
<evidence type="ECO:0000256" key="4">
    <source>
        <dbReference type="ARBA" id="ARBA00023136"/>
    </source>
</evidence>
<name>A0A9W7ASA8_9STRA</name>
<comment type="subcellular location">
    <subcellularLocation>
        <location evidence="1">Membrane</location>
    </subcellularLocation>
</comment>
<keyword evidence="4 5" id="KW-0472">Membrane</keyword>
<dbReference type="GO" id="GO:0016020">
    <property type="term" value="C:membrane"/>
    <property type="evidence" value="ECO:0007669"/>
    <property type="project" value="UniProtKB-SubCell"/>
</dbReference>
<evidence type="ECO:0000256" key="1">
    <source>
        <dbReference type="ARBA" id="ARBA00004370"/>
    </source>
</evidence>
<gene>
    <name evidence="6" type="ORF">TrRE_jg4319</name>
</gene>
<keyword evidence="2 5" id="KW-0812">Transmembrane</keyword>
<proteinExistence type="predicted"/>
<reference evidence="6" key="1">
    <citation type="submission" date="2022-07" db="EMBL/GenBank/DDBJ databases">
        <title>Genome analysis of Parmales, a sister group of diatoms, reveals the evolutionary specialization of diatoms from phago-mixotrophs to photoautotrophs.</title>
        <authorList>
            <person name="Ban H."/>
            <person name="Sato S."/>
            <person name="Yoshikawa S."/>
            <person name="Kazumasa Y."/>
            <person name="Nakamura Y."/>
            <person name="Ichinomiya M."/>
            <person name="Saitoh K."/>
            <person name="Sato N."/>
            <person name="Blanc-Mathieu R."/>
            <person name="Endo H."/>
            <person name="Kuwata A."/>
            <person name="Ogata H."/>
        </authorList>
    </citation>
    <scope>NUCLEOTIDE SEQUENCE</scope>
</reference>